<sequence>MDYRKVRTAIENNTQQQAVSVNHRALITRTLTKYPVDYALFRELLQNSADAKAEDVVISFGSTIPGGLTKENITSIGSCQVDRLTVKNNGQYFKEDDWSRLKEIAKGNPDESKIGAFGVGFYSVFELTDEPLVHSGETVMSFYYSGDQLCYRRDKIEDSNKWTVIDLPYREPKSLPVLSQFIAFLTQSFVLVPLHSIELVVDGITLLSLKKSISPTVDLDLPRNLNYYSPDRTLRLKSWSSEAFQISITYMNVTQISEKITGNSLLNFGFRAFSAFVPSSKNPSDETKVTAFLRKITGKLDVNVSSSFAKKMKETVMKPPPKEAIISMLIENREEKELSEIKAPLSDYIFPKEINDAKIYIGFPTKQSTSFRSHIAINQLIPTMERTAVDMSNAHVKDWNKQILTMAGVISRTVFEHEFSILQKRKPDEKLYEDAAYLMNRFDFQKSAPDQSVGNFIAYGFWKCANYVPMPSQKGILPSTEVRLANDANFIEELAIVPQVVIDKAGAFLKRAVELGYLRKISPADVANELQRGTLMPERFSKVISWCYNGLRDGNLSGPELREILQSAIVLEGKNKDGTDNLVLLGQITTYQNSYDVPNEFPLPPTCLPSSLVKITSISELETIGWRPLELISWLSYAISAKDNIETEKNMLVNSTFAEVVLSRFSRYWMTFDSEEQEAVKRLLVNNECLPTQLGLKYPTESYFEPIPLFPNLPVKTTGLVASKQFLLELGVRESVDVAFVLKRINNPDSGVKWSTLDVVKYLTNVQGTLKQSDWDTLKESAFFEAEDGKFYKASELYSPDPDLIKLGFRCLKWNYWHDNLPESNFIYALGLVHHPEVRTILGRADDPTYGSEKTTDNEQAGLALRYYLKNYERNKYKNKIAFKTTSHCIPCVKNGKKLKCLPSECFLNQKVGQFGMAVVDEAFINEAFKFCIRDEPPIGSLVNVLINDPPKSIEEADGKFSYLSTMASSLTKMDRNRLKESKFIPIQKKTNEKEVVIVHSLPSTVFFSKAGLSGNESNRKFYNDFFEFVNFSPSARPFLTMVGVRDEPSITEIARILVDEPTSMFNLAASTKKYTDLLHQIIIEWKIVSQDYALVARMKHSKFLIGVKYERNLEGADDAAPERGISQLASVDEVILSDDVGFFNIFKYDILTPPPDEKLETFYKLLGCKSLRQVVDETQSIGPLQQNQQTSDEIKKKLLERAFVYLESTRDQVHSNALKTLENLEVKSVASITIERRLKLSYWGSSAPITENISACLHRGPNSGYYGQHNQFILYIVPHLLDWYDVSQAVIGLLLKKPSPDSVIVLETMLTSNLKKLQRKGYNVSRILNKLQKEKEEVDKQEKAKLERQRQETQERLREQKKLLDTQREEAEKQKALTPTPVPHADNTPPPYTRDPVRPPGEKNSGGLGEQPPVLPPKPILTPNLPKPKSFFNKFFKTPNMPMPPKAIGAGSSVNNPTPGIVGGKSNDDEMAREADNKRLLENGIAASKAFQSSFLSSPAKPPVSGAMNSDAMEKECNSSEAKELVLATRLEGGPSIYISEGMRLTEELLAEAQRFKTILFTISQHIFCINWSAIHIFFNNRSGVIAFNYSGSLFFNLAYFLNNSMTSQNGASWDPLSQLDYWFTVFAHELAHNLCEPHGATHSYYTENYIQRYLARYKVESNKLMNQ</sequence>
<dbReference type="EMBL" id="CCBN010000014">
    <property type="protein sequence ID" value="CDO56171.1"/>
    <property type="molecule type" value="Genomic_DNA"/>
</dbReference>
<protein>
    <recommendedName>
        <fullName evidence="2">Sacsin/Nov domain-containing protein</fullName>
    </recommendedName>
</protein>
<dbReference type="Pfam" id="PF25794">
    <property type="entry name" value="SACS"/>
    <property type="match status" value="1"/>
</dbReference>
<name>A0A0J9XGX5_GEOCN</name>
<accession>A0A0J9XGX5</accession>
<dbReference type="Gene3D" id="3.30.565.10">
    <property type="entry name" value="Histidine kinase-like ATPase, C-terminal domain"/>
    <property type="match status" value="1"/>
</dbReference>
<dbReference type="InterPro" id="IPR058210">
    <property type="entry name" value="SACS/Nov_dom"/>
</dbReference>
<dbReference type="PANTHER" id="PTHR47839">
    <property type="entry name" value="DOMAIN PROTEIN, PUTATIVE (AFU_ORTHOLOGUE AFUA_6G04830)-RELATED"/>
    <property type="match status" value="1"/>
</dbReference>
<dbReference type="OrthoDB" id="10031156at2759"/>
<dbReference type="InterPro" id="IPR022155">
    <property type="entry name" value="DUF3684"/>
</dbReference>
<dbReference type="NCBIfam" id="NF047352">
    <property type="entry name" value="P_loop_sacsin"/>
    <property type="match status" value="1"/>
</dbReference>
<evidence type="ECO:0000313" key="3">
    <source>
        <dbReference type="EMBL" id="CDO56171.1"/>
    </source>
</evidence>
<dbReference type="SUPFAM" id="SSF55874">
    <property type="entry name" value="ATPase domain of HSP90 chaperone/DNA topoisomerase II/histidine kinase"/>
    <property type="match status" value="1"/>
</dbReference>
<feature type="region of interest" description="Disordered" evidence="1">
    <location>
        <begin position="1335"/>
        <end position="1427"/>
    </location>
</feature>
<dbReference type="InterPro" id="IPR036890">
    <property type="entry name" value="HATPase_C_sf"/>
</dbReference>
<evidence type="ECO:0000259" key="2">
    <source>
        <dbReference type="Pfam" id="PF25794"/>
    </source>
</evidence>
<evidence type="ECO:0000256" key="1">
    <source>
        <dbReference type="SAM" id="MobiDB-lite"/>
    </source>
</evidence>
<proteinExistence type="predicted"/>
<organism evidence="3 4">
    <name type="scientific">Geotrichum candidum</name>
    <name type="common">Oospora lactis</name>
    <name type="synonym">Dipodascus geotrichum</name>
    <dbReference type="NCBI Taxonomy" id="1173061"/>
    <lineage>
        <taxon>Eukaryota</taxon>
        <taxon>Fungi</taxon>
        <taxon>Dikarya</taxon>
        <taxon>Ascomycota</taxon>
        <taxon>Saccharomycotina</taxon>
        <taxon>Dipodascomycetes</taxon>
        <taxon>Dipodascales</taxon>
        <taxon>Dipodascaceae</taxon>
        <taxon>Geotrichum</taxon>
    </lineage>
</organism>
<dbReference type="Pfam" id="PF12449">
    <property type="entry name" value="DUF3684"/>
    <property type="match status" value="2"/>
</dbReference>
<feature type="region of interest" description="Disordered" evidence="1">
    <location>
        <begin position="1449"/>
        <end position="1471"/>
    </location>
</feature>
<reference evidence="3" key="1">
    <citation type="submission" date="2014-03" db="EMBL/GenBank/DDBJ databases">
        <authorList>
            <person name="Casaregola S."/>
        </authorList>
    </citation>
    <scope>NUCLEOTIDE SEQUENCE [LARGE SCALE GENOMIC DNA]</scope>
    <source>
        <strain evidence="3">CLIB 918</strain>
    </source>
</reference>
<dbReference type="Proteomes" id="UP000242525">
    <property type="component" value="Unassembled WGS sequence"/>
</dbReference>
<dbReference type="PANTHER" id="PTHR47839:SF1">
    <property type="entry name" value="DOMAIN PROTEIN, PUTATIVE (AFU_ORTHOLOGUE AFUA_6G04830)-RELATED"/>
    <property type="match status" value="1"/>
</dbReference>
<feature type="compositionally biased region" description="Basic and acidic residues" evidence="1">
    <location>
        <begin position="1335"/>
        <end position="1376"/>
    </location>
</feature>
<comment type="caution">
    <text evidence="3">The sequence shown here is derived from an EMBL/GenBank/DDBJ whole genome shotgun (WGS) entry which is preliminary data.</text>
</comment>
<keyword evidence="4" id="KW-1185">Reference proteome</keyword>
<evidence type="ECO:0000313" key="4">
    <source>
        <dbReference type="Proteomes" id="UP000242525"/>
    </source>
</evidence>
<gene>
    <name evidence="3" type="ORF">BN980_GECA14s00406g</name>
</gene>
<feature type="domain" description="Sacsin/Nov" evidence="2">
    <location>
        <begin position="27"/>
        <end position="140"/>
    </location>
</feature>